<dbReference type="Proteomes" id="UP000292447">
    <property type="component" value="Chromosome II"/>
</dbReference>
<sequence>MSDINLDAALDLEEEFYEKGFKEGHEHSAKEQFLEGKMYGLQTGFQRFLVVGYLQLLLEIWTCENTPLLQTHLEQLRKILGEISLSNDDEAVAKYEKAITSARNKARVIAAITKTGDKIARLDTLVKEVGGNLQVSEDLNNMW</sequence>
<evidence type="ECO:0000313" key="4">
    <source>
        <dbReference type="Proteomes" id="UP000292447"/>
    </source>
</evidence>
<comment type="similarity">
    <text evidence="1">Belongs to the LTO1 family.</text>
</comment>
<dbReference type="InterPro" id="IPR052436">
    <property type="entry name" value="LTO1_adapter"/>
</dbReference>
<dbReference type="PANTHER" id="PTHR28532:SF1">
    <property type="entry name" value="ORAL CANCER OVEREXPRESSED 1"/>
    <property type="match status" value="1"/>
</dbReference>
<protein>
    <submittedName>
        <fullName evidence="3">Essential protein Yae1, N terminal</fullName>
    </submittedName>
</protein>
<evidence type="ECO:0000259" key="2">
    <source>
        <dbReference type="Pfam" id="PF09811"/>
    </source>
</evidence>
<dbReference type="Pfam" id="PF09811">
    <property type="entry name" value="Yae1_N"/>
    <property type="match status" value="1"/>
</dbReference>
<dbReference type="InterPro" id="IPR019191">
    <property type="entry name" value="Essential_protein_Yae1_N"/>
</dbReference>
<organism evidence="3 4">
    <name type="scientific">Metschnikowia aff. pulcherrima</name>
    <dbReference type="NCBI Taxonomy" id="2163413"/>
    <lineage>
        <taxon>Eukaryota</taxon>
        <taxon>Fungi</taxon>
        <taxon>Dikarya</taxon>
        <taxon>Ascomycota</taxon>
        <taxon>Saccharomycotina</taxon>
        <taxon>Pichiomycetes</taxon>
        <taxon>Metschnikowiaceae</taxon>
        <taxon>Metschnikowia</taxon>
    </lineage>
</organism>
<evidence type="ECO:0000256" key="1">
    <source>
        <dbReference type="ARBA" id="ARBA00038090"/>
    </source>
</evidence>
<dbReference type="EMBL" id="CP034457">
    <property type="protein sequence ID" value="QBM87340.1"/>
    <property type="molecule type" value="Genomic_DNA"/>
</dbReference>
<gene>
    <name evidence="3" type="primary">MPUL0B05420</name>
    <name evidence="3" type="ORF">METSCH_B05420</name>
</gene>
<feature type="domain" description="Essential protein Yae1 N-terminal" evidence="2">
    <location>
        <begin position="20"/>
        <end position="55"/>
    </location>
</feature>
<proteinExistence type="inferred from homology"/>
<accession>A0A4P6XJH9</accession>
<dbReference type="STRING" id="2163413.A0A4P6XJH9"/>
<dbReference type="PANTHER" id="PTHR28532">
    <property type="entry name" value="GEO13458P1"/>
    <property type="match status" value="1"/>
</dbReference>
<dbReference type="AlphaFoldDB" id="A0A4P6XJH9"/>
<name>A0A4P6XJH9_9ASCO</name>
<evidence type="ECO:0000313" key="3">
    <source>
        <dbReference type="EMBL" id="QBM87340.1"/>
    </source>
</evidence>
<keyword evidence="4" id="KW-1185">Reference proteome</keyword>
<reference evidence="4" key="1">
    <citation type="submission" date="2019-03" db="EMBL/GenBank/DDBJ databases">
        <title>Snf2 controls pulcherriminic acid biosynthesis and connects pigmentation and antifungal activity of the yeast Metschnikowia pulcherrima.</title>
        <authorList>
            <person name="Gore-Lloyd D."/>
            <person name="Sumann I."/>
            <person name="Brachmann A.O."/>
            <person name="Schneeberger K."/>
            <person name="Ortiz-Merino R.A."/>
            <person name="Moreno-Beltran M."/>
            <person name="Schlaefli M."/>
            <person name="Kirner P."/>
            <person name="Santos Kron A."/>
            <person name="Wolfe K.H."/>
            <person name="Piel J."/>
            <person name="Ahrens C.H."/>
            <person name="Henk D."/>
            <person name="Freimoser F.M."/>
        </authorList>
    </citation>
    <scope>NUCLEOTIDE SEQUENCE [LARGE SCALE GENOMIC DNA]</scope>
    <source>
        <strain evidence="4">APC 1.2</strain>
    </source>
</reference>